<dbReference type="Proteomes" id="UP000218811">
    <property type="component" value="Unassembled WGS sequence"/>
</dbReference>
<dbReference type="AlphaFoldDB" id="A0A2H3JPN8"/>
<feature type="region of interest" description="Disordered" evidence="1">
    <location>
        <begin position="282"/>
        <end position="323"/>
    </location>
</feature>
<feature type="compositionally biased region" description="Basic and acidic residues" evidence="1">
    <location>
        <begin position="218"/>
        <end position="227"/>
    </location>
</feature>
<proteinExistence type="predicted"/>
<keyword evidence="4" id="KW-1185">Reference proteome</keyword>
<gene>
    <name evidence="3" type="ORF">WOLCODRAFT_162519</name>
</gene>
<feature type="compositionally biased region" description="Low complexity" evidence="1">
    <location>
        <begin position="185"/>
        <end position="203"/>
    </location>
</feature>
<dbReference type="OrthoDB" id="206452at2759"/>
<protein>
    <recommendedName>
        <fullName evidence="2">NADAR domain-containing protein</fullName>
    </recommendedName>
</protein>
<dbReference type="CDD" id="cd15457">
    <property type="entry name" value="NADAR"/>
    <property type="match status" value="1"/>
</dbReference>
<dbReference type="EMBL" id="KB468113">
    <property type="protein sequence ID" value="PCH40759.1"/>
    <property type="molecule type" value="Genomic_DNA"/>
</dbReference>
<dbReference type="InterPro" id="IPR037238">
    <property type="entry name" value="YbiA-like_sf"/>
</dbReference>
<accession>A0A2H3JPN8</accession>
<dbReference type="Pfam" id="PF08719">
    <property type="entry name" value="NADAR"/>
    <property type="match status" value="1"/>
</dbReference>
<evidence type="ECO:0000313" key="4">
    <source>
        <dbReference type="Proteomes" id="UP000218811"/>
    </source>
</evidence>
<dbReference type="SUPFAM" id="SSF143990">
    <property type="entry name" value="YbiA-like"/>
    <property type="match status" value="1"/>
</dbReference>
<feature type="region of interest" description="Disordered" evidence="1">
    <location>
        <begin position="1"/>
        <end position="33"/>
    </location>
</feature>
<name>A0A2H3JPN8_WOLCO</name>
<dbReference type="STRING" id="742152.A0A2H3JPN8"/>
<dbReference type="OMA" id="WTPLRHT"/>
<evidence type="ECO:0000256" key="1">
    <source>
        <dbReference type="SAM" id="MobiDB-lite"/>
    </source>
</evidence>
<sequence length="533" mass="58644">MGNSPSRRATSPPDDFRRERHQSPPPSGRRRWFKLTDNEQALREAEYRNLATAGSYVGHHMHLQPQPQIFWPEQYRYMPPPAPPSGFPHPQAIPLSARPVIPNLPTPGAPTVVPNVMPGLPQVPLAYAGMPQPPPQPVIPTAFPQPGGPVIPDARMAQLPAQVMPEPNIFPEPTILSEPTGMFYTRTASSDLSPSSLASRSRTPTPPPRRHRGIYRSPHYEPADPRLRPESILLNPLPRPPEDIFASRPEMALLLDSLRRPLDEARLKRALTLPAGGTLNVAVTSSTTPSSAGRNGHQRKGSLFSVFGSRRRREEDEDQAQNATTQVVYAMPGVQVPDGRTAFVYTQTPTSAAPVHSNTPVPMPVPEPALAPRALTPHSHSVLRIEATNDLGGLAHASPHRVHYERRTYPSAAHLFEAMKFLGGESPASADVAELIRNARSVEEARTLADAHRAHVRPDWPHIMYDKMDECLYQKMVQHPVLRRLLLSTGLADLVYADLNDATLGDGPLGRGANELGKALMRVRERLRAEGLV</sequence>
<feature type="domain" description="NADAR" evidence="2">
    <location>
        <begin position="397"/>
        <end position="528"/>
    </location>
</feature>
<organism evidence="3 4">
    <name type="scientific">Wolfiporia cocos (strain MD-104)</name>
    <name type="common">Brown rot fungus</name>
    <dbReference type="NCBI Taxonomy" id="742152"/>
    <lineage>
        <taxon>Eukaryota</taxon>
        <taxon>Fungi</taxon>
        <taxon>Dikarya</taxon>
        <taxon>Basidiomycota</taxon>
        <taxon>Agaricomycotina</taxon>
        <taxon>Agaricomycetes</taxon>
        <taxon>Polyporales</taxon>
        <taxon>Phaeolaceae</taxon>
        <taxon>Wolfiporia</taxon>
    </lineage>
</organism>
<dbReference type="InterPro" id="IPR012816">
    <property type="entry name" value="NADAR"/>
</dbReference>
<feature type="region of interest" description="Disordered" evidence="1">
    <location>
        <begin position="185"/>
        <end position="227"/>
    </location>
</feature>
<reference evidence="3 4" key="1">
    <citation type="journal article" date="2012" name="Science">
        <title>The Paleozoic origin of enzymatic lignin decomposition reconstructed from 31 fungal genomes.</title>
        <authorList>
            <person name="Floudas D."/>
            <person name="Binder M."/>
            <person name="Riley R."/>
            <person name="Barry K."/>
            <person name="Blanchette R.A."/>
            <person name="Henrissat B."/>
            <person name="Martinez A.T."/>
            <person name="Otillar R."/>
            <person name="Spatafora J.W."/>
            <person name="Yadav J.S."/>
            <person name="Aerts A."/>
            <person name="Benoit I."/>
            <person name="Boyd A."/>
            <person name="Carlson A."/>
            <person name="Copeland A."/>
            <person name="Coutinho P.M."/>
            <person name="de Vries R.P."/>
            <person name="Ferreira P."/>
            <person name="Findley K."/>
            <person name="Foster B."/>
            <person name="Gaskell J."/>
            <person name="Glotzer D."/>
            <person name="Gorecki P."/>
            <person name="Heitman J."/>
            <person name="Hesse C."/>
            <person name="Hori C."/>
            <person name="Igarashi K."/>
            <person name="Jurgens J.A."/>
            <person name="Kallen N."/>
            <person name="Kersten P."/>
            <person name="Kohler A."/>
            <person name="Kuees U."/>
            <person name="Kumar T.K.A."/>
            <person name="Kuo A."/>
            <person name="LaButti K."/>
            <person name="Larrondo L.F."/>
            <person name="Lindquist E."/>
            <person name="Ling A."/>
            <person name="Lombard V."/>
            <person name="Lucas S."/>
            <person name="Lundell T."/>
            <person name="Martin R."/>
            <person name="McLaughlin D.J."/>
            <person name="Morgenstern I."/>
            <person name="Morin E."/>
            <person name="Murat C."/>
            <person name="Nagy L.G."/>
            <person name="Nolan M."/>
            <person name="Ohm R.A."/>
            <person name="Patyshakuliyeva A."/>
            <person name="Rokas A."/>
            <person name="Ruiz-Duenas F.J."/>
            <person name="Sabat G."/>
            <person name="Salamov A."/>
            <person name="Samejima M."/>
            <person name="Schmutz J."/>
            <person name="Slot J.C."/>
            <person name="St John F."/>
            <person name="Stenlid J."/>
            <person name="Sun H."/>
            <person name="Sun S."/>
            <person name="Syed K."/>
            <person name="Tsang A."/>
            <person name="Wiebenga A."/>
            <person name="Young D."/>
            <person name="Pisabarro A."/>
            <person name="Eastwood D.C."/>
            <person name="Martin F."/>
            <person name="Cullen D."/>
            <person name="Grigoriev I.V."/>
            <person name="Hibbett D.S."/>
        </authorList>
    </citation>
    <scope>NUCLEOTIDE SEQUENCE [LARGE SCALE GENOMIC DNA]</scope>
    <source>
        <strain evidence="3 4">MD-104</strain>
    </source>
</reference>
<evidence type="ECO:0000313" key="3">
    <source>
        <dbReference type="EMBL" id="PCH40759.1"/>
    </source>
</evidence>
<dbReference type="Gene3D" id="1.10.357.40">
    <property type="entry name" value="YbiA-like"/>
    <property type="match status" value="1"/>
</dbReference>
<evidence type="ECO:0000259" key="2">
    <source>
        <dbReference type="Pfam" id="PF08719"/>
    </source>
</evidence>